<name>A0ABN6L837_9BACT</name>
<gene>
    <name evidence="4" type="ORF">PEPS_16250</name>
</gene>
<dbReference type="GO" id="GO:0016740">
    <property type="term" value="F:transferase activity"/>
    <property type="evidence" value="ECO:0007669"/>
    <property type="project" value="UniProtKB-KW"/>
</dbReference>
<comment type="similarity">
    <text evidence="1">Belongs to the bacterial sugar transferase family.</text>
</comment>
<reference evidence="4 5" key="1">
    <citation type="submission" date="2021-12" db="EMBL/GenBank/DDBJ databases">
        <title>Genome sequencing of bacteria with rrn-lacking chromosome and rrn-plasmid.</title>
        <authorList>
            <person name="Anda M."/>
            <person name="Iwasaki W."/>
        </authorList>
    </citation>
    <scope>NUCLEOTIDE SEQUENCE [LARGE SCALE GENOMIC DNA]</scope>
    <source>
        <strain evidence="4 5">NBRC 101262</strain>
    </source>
</reference>
<keyword evidence="5" id="KW-1185">Reference proteome</keyword>
<proteinExistence type="inferred from homology"/>
<keyword evidence="2" id="KW-1133">Transmembrane helix</keyword>
<feature type="transmembrane region" description="Helical" evidence="2">
    <location>
        <begin position="172"/>
        <end position="195"/>
    </location>
</feature>
<evidence type="ECO:0000256" key="1">
    <source>
        <dbReference type="ARBA" id="ARBA00006464"/>
    </source>
</evidence>
<keyword evidence="4" id="KW-0808">Transferase</keyword>
<dbReference type="PANTHER" id="PTHR30576">
    <property type="entry name" value="COLANIC BIOSYNTHESIS UDP-GLUCOSE LIPID CARRIER TRANSFERASE"/>
    <property type="match status" value="1"/>
</dbReference>
<dbReference type="Proteomes" id="UP001354989">
    <property type="component" value="Chromosome"/>
</dbReference>
<organism evidence="4 5">
    <name type="scientific">Persicobacter psychrovividus</name>
    <dbReference type="NCBI Taxonomy" id="387638"/>
    <lineage>
        <taxon>Bacteria</taxon>
        <taxon>Pseudomonadati</taxon>
        <taxon>Bacteroidota</taxon>
        <taxon>Cytophagia</taxon>
        <taxon>Cytophagales</taxon>
        <taxon>Persicobacteraceae</taxon>
        <taxon>Persicobacter</taxon>
    </lineage>
</organism>
<dbReference type="InterPro" id="IPR003362">
    <property type="entry name" value="Bact_transf"/>
</dbReference>
<evidence type="ECO:0000259" key="3">
    <source>
        <dbReference type="Pfam" id="PF02397"/>
    </source>
</evidence>
<dbReference type="EMBL" id="AP025292">
    <property type="protein sequence ID" value="BDC99344.1"/>
    <property type="molecule type" value="Genomic_DNA"/>
</dbReference>
<protein>
    <submittedName>
        <fullName evidence="4">Glycosyl transferase</fullName>
    </submittedName>
</protein>
<evidence type="ECO:0000313" key="5">
    <source>
        <dbReference type="Proteomes" id="UP001354989"/>
    </source>
</evidence>
<feature type="domain" description="Bacterial sugar transferase" evidence="3">
    <location>
        <begin position="167"/>
        <end position="405"/>
    </location>
</feature>
<dbReference type="RefSeq" id="WP_338396740.1">
    <property type="nucleotide sequence ID" value="NZ_AP025292.1"/>
</dbReference>
<dbReference type="Pfam" id="PF02397">
    <property type="entry name" value="Bac_transf"/>
    <property type="match status" value="1"/>
</dbReference>
<sequence length="410" mass="46857">MLDKAPTPSTDMTHFITQKTQYKIFMLGQRHISLEMASRAKFIPLTYSSNIDQVSLGLKIHVEQEEKAVLIINDPKGTVLFSNTEFIELKEYCIRNGIPTILVSKGFRLKVFNEALAHQLDDIYFEPLNYEDLFYRVNFLFNFRKSKIEYLQQSTQTQHEIYISPLKRAMDIIISGGVLLALSPLLLIIVGLIYLESPGPVFYASKRVGAGYRIFDFYKLRSMRIGADKLLSSIKGQNQYAQRAEQETFQHCDGCLEGQGTCSSYLFSNEGKTLCEKHIQFLKEQEKLNTFIKIEQDPRITKVGQFIRNTSIDELPQLINVLKGDMSIVGNRPLPLYEAERLTTDSSSKRFLAPAGITGLWQVSKRGKGGELSPEERIALDNEYADKHNVWYDIKLILRTIPALFQSENV</sequence>
<accession>A0ABN6L837</accession>
<keyword evidence="2" id="KW-0812">Transmembrane</keyword>
<keyword evidence="2" id="KW-0472">Membrane</keyword>
<dbReference type="PANTHER" id="PTHR30576:SF0">
    <property type="entry name" value="UNDECAPRENYL-PHOSPHATE N-ACETYLGALACTOSAMINYL 1-PHOSPHATE TRANSFERASE-RELATED"/>
    <property type="match status" value="1"/>
</dbReference>
<evidence type="ECO:0000313" key="4">
    <source>
        <dbReference type="EMBL" id="BDC99344.1"/>
    </source>
</evidence>
<evidence type="ECO:0000256" key="2">
    <source>
        <dbReference type="SAM" id="Phobius"/>
    </source>
</evidence>